<accession>A0ACC0G5Q9</accession>
<comment type="caution">
    <text evidence="1">The sequence shown here is derived from an EMBL/GenBank/DDBJ whole genome shotgun (WGS) entry which is preliminary data.</text>
</comment>
<dbReference type="EMBL" id="CM045767">
    <property type="protein sequence ID" value="KAI7996380.1"/>
    <property type="molecule type" value="Genomic_DNA"/>
</dbReference>
<organism evidence="1 2">
    <name type="scientific">Camellia lanceoleosa</name>
    <dbReference type="NCBI Taxonomy" id="1840588"/>
    <lineage>
        <taxon>Eukaryota</taxon>
        <taxon>Viridiplantae</taxon>
        <taxon>Streptophyta</taxon>
        <taxon>Embryophyta</taxon>
        <taxon>Tracheophyta</taxon>
        <taxon>Spermatophyta</taxon>
        <taxon>Magnoliopsida</taxon>
        <taxon>eudicotyledons</taxon>
        <taxon>Gunneridae</taxon>
        <taxon>Pentapetalae</taxon>
        <taxon>asterids</taxon>
        <taxon>Ericales</taxon>
        <taxon>Theaceae</taxon>
        <taxon>Camellia</taxon>
    </lineage>
</organism>
<protein>
    <submittedName>
        <fullName evidence="1">Uncharacterized protein</fullName>
    </submittedName>
</protein>
<reference evidence="1 2" key="1">
    <citation type="journal article" date="2022" name="Plant J.">
        <title>Chromosome-level genome of Camellia lanceoleosa provides a valuable resource for understanding genome evolution and self-incompatibility.</title>
        <authorList>
            <person name="Gong W."/>
            <person name="Xiao S."/>
            <person name="Wang L."/>
            <person name="Liao Z."/>
            <person name="Chang Y."/>
            <person name="Mo W."/>
            <person name="Hu G."/>
            <person name="Li W."/>
            <person name="Zhao G."/>
            <person name="Zhu H."/>
            <person name="Hu X."/>
            <person name="Ji K."/>
            <person name="Xiang X."/>
            <person name="Song Q."/>
            <person name="Yuan D."/>
            <person name="Jin S."/>
            <person name="Zhang L."/>
        </authorList>
    </citation>
    <scope>NUCLEOTIDE SEQUENCE [LARGE SCALE GENOMIC DNA]</scope>
    <source>
        <strain evidence="1">SQ_2022a</strain>
    </source>
</reference>
<evidence type="ECO:0000313" key="2">
    <source>
        <dbReference type="Proteomes" id="UP001060215"/>
    </source>
</evidence>
<sequence length="164" mass="17710">MLKHSSVSPQEEGNPQYGTYYAAVIENCIDFVGRVVVVDVDAGSGILTEILAKEGISAEVINLRSIRPLDTATINASVWNTSRLVTVEEGCPQHGVGAEIWCGVADRVCLSLLPTSEGSSVTVARALSIFHTWKHCGGALMRKLIKHNQPLKSGWSSGENELEY</sequence>
<name>A0ACC0G5Q9_9ERIC</name>
<keyword evidence="2" id="KW-1185">Reference proteome</keyword>
<evidence type="ECO:0000313" key="1">
    <source>
        <dbReference type="EMBL" id="KAI7996380.1"/>
    </source>
</evidence>
<proteinExistence type="predicted"/>
<gene>
    <name evidence="1" type="ORF">LOK49_LG10G02187</name>
</gene>
<dbReference type="Proteomes" id="UP001060215">
    <property type="component" value="Chromosome 10"/>
</dbReference>